<feature type="compositionally biased region" description="Polar residues" evidence="1">
    <location>
        <begin position="254"/>
        <end position="266"/>
    </location>
</feature>
<protein>
    <submittedName>
        <fullName evidence="2">Uncharacterized protein</fullName>
    </submittedName>
</protein>
<reference evidence="2" key="2">
    <citation type="journal article" date="2023" name="IMA Fungus">
        <title>Comparative genomic study of the Penicillium genus elucidates a diverse pangenome and 15 lateral gene transfer events.</title>
        <authorList>
            <person name="Petersen C."/>
            <person name="Sorensen T."/>
            <person name="Nielsen M.R."/>
            <person name="Sondergaard T.E."/>
            <person name="Sorensen J.L."/>
            <person name="Fitzpatrick D.A."/>
            <person name="Frisvad J.C."/>
            <person name="Nielsen K.L."/>
        </authorList>
    </citation>
    <scope>NUCLEOTIDE SEQUENCE</scope>
    <source>
        <strain evidence="2">IBT 35675</strain>
    </source>
</reference>
<feature type="compositionally biased region" description="Basic and acidic residues" evidence="1">
    <location>
        <begin position="130"/>
        <end position="148"/>
    </location>
</feature>
<accession>A0A9W9QPD3</accession>
<comment type="caution">
    <text evidence="2">The sequence shown here is derived from an EMBL/GenBank/DDBJ whole genome shotgun (WGS) entry which is preliminary data.</text>
</comment>
<feature type="region of interest" description="Disordered" evidence="1">
    <location>
        <begin position="219"/>
        <end position="266"/>
    </location>
</feature>
<feature type="compositionally biased region" description="Polar residues" evidence="1">
    <location>
        <begin position="65"/>
        <end position="80"/>
    </location>
</feature>
<sequence length="548" mass="61042">MTTAAMAKAVCLPQHLFEDVIFKLREKTDLDVPEQNEIQLKLEGVLKSHFSHRFELVIADPPATINGSSHDANAVTTTPQDDPASPSLRRVSNENHKTCESSSDEEGDISPTTSKKSSPASSTEGSPPESPERLSSDPVTRDLNRMPKSDPSNHGNDASGLDALSNPTPDKTTPDLNAMTDASSSEVPSIATAQSKITSNDIPNSPAIEESIELHIADSSSASVHTEITSNDIPDSPGAEILPGTQPLEPRSISRPQSRASSTQSFDDLSFEEKWKIYWDAEDGGFSLGSQLVAAYASPVQDGNRTRTSCDSHEDPGRWRTDSEGFINEVGRAGGPRLTPLPFKNSRMAPNGDPANSVLKTWDCMLFFTSIMAKYNIQPDSMQIWLHDWYQDDRYHGCRTLTFEAHRDKVDNAWPDACREIFKFISKKAGMKPWEIVSVEIVDPELRFFPRAEWHPKFPDLPLDDLSSELLGAIDNTDIIKTKWVYLINAPEQDSELAFALCVNYRSDRDWRIPREQMVAVLDRNNFPQVGIFITKLKDWEDTHQVLF</sequence>
<feature type="compositionally biased region" description="Polar residues" evidence="1">
    <location>
        <begin position="219"/>
        <end position="233"/>
    </location>
</feature>
<feature type="compositionally biased region" description="Low complexity" evidence="1">
    <location>
        <begin position="110"/>
        <end position="127"/>
    </location>
</feature>
<reference evidence="2" key="1">
    <citation type="submission" date="2022-12" db="EMBL/GenBank/DDBJ databases">
        <authorList>
            <person name="Petersen C."/>
        </authorList>
    </citation>
    <scope>NUCLEOTIDE SEQUENCE</scope>
    <source>
        <strain evidence="2">IBT 35675</strain>
    </source>
</reference>
<evidence type="ECO:0000313" key="2">
    <source>
        <dbReference type="EMBL" id="KAJ5341792.1"/>
    </source>
</evidence>
<name>A0A9W9QPD3_PENBR</name>
<dbReference type="AlphaFoldDB" id="A0A9W9QPD3"/>
<keyword evidence="3" id="KW-1185">Reference proteome</keyword>
<dbReference type="EMBL" id="JAPZBR010000008">
    <property type="protein sequence ID" value="KAJ5341792.1"/>
    <property type="molecule type" value="Genomic_DNA"/>
</dbReference>
<proteinExistence type="predicted"/>
<organism evidence="2 3">
    <name type="scientific">Penicillium brevicompactum</name>
    <dbReference type="NCBI Taxonomy" id="5074"/>
    <lineage>
        <taxon>Eukaryota</taxon>
        <taxon>Fungi</taxon>
        <taxon>Dikarya</taxon>
        <taxon>Ascomycota</taxon>
        <taxon>Pezizomycotina</taxon>
        <taxon>Eurotiomycetes</taxon>
        <taxon>Eurotiomycetidae</taxon>
        <taxon>Eurotiales</taxon>
        <taxon>Aspergillaceae</taxon>
        <taxon>Penicillium</taxon>
    </lineage>
</organism>
<feature type="compositionally biased region" description="Polar residues" evidence="1">
    <location>
        <begin position="165"/>
        <end position="203"/>
    </location>
</feature>
<feature type="region of interest" description="Disordered" evidence="1">
    <location>
        <begin position="303"/>
        <end position="323"/>
    </location>
</feature>
<evidence type="ECO:0000256" key="1">
    <source>
        <dbReference type="SAM" id="MobiDB-lite"/>
    </source>
</evidence>
<gene>
    <name evidence="2" type="ORF">N7541_010916</name>
</gene>
<dbReference type="Proteomes" id="UP001148299">
    <property type="component" value="Unassembled WGS sequence"/>
</dbReference>
<feature type="compositionally biased region" description="Basic and acidic residues" evidence="1">
    <location>
        <begin position="304"/>
        <end position="323"/>
    </location>
</feature>
<feature type="region of interest" description="Disordered" evidence="1">
    <location>
        <begin position="63"/>
        <end position="204"/>
    </location>
</feature>
<evidence type="ECO:0000313" key="3">
    <source>
        <dbReference type="Proteomes" id="UP001148299"/>
    </source>
</evidence>